<dbReference type="PROSITE" id="PS01182">
    <property type="entry name" value="GLYCOSYL_HYDROL_F35"/>
    <property type="match status" value="1"/>
</dbReference>
<dbReference type="SUPFAM" id="SSF51445">
    <property type="entry name" value="(Trans)glycosidases"/>
    <property type="match status" value="1"/>
</dbReference>
<protein>
    <submittedName>
        <fullName evidence="7">Beta-galactosidase</fullName>
    </submittedName>
</protein>
<dbReference type="SUPFAM" id="SSF49785">
    <property type="entry name" value="Galactose-binding domain-like"/>
    <property type="match status" value="1"/>
</dbReference>
<dbReference type="InterPro" id="IPR048912">
    <property type="entry name" value="BetaGal1-like_ABD1"/>
</dbReference>
<accession>A0ABS7QIB1</accession>
<comment type="caution">
    <text evidence="7">The sequence shown here is derived from an EMBL/GenBank/DDBJ whole genome shotgun (WGS) entry which is preliminary data.</text>
</comment>
<organism evidence="7 8">
    <name type="scientific">Actinacidiphila acidipaludis</name>
    <dbReference type="NCBI Taxonomy" id="2873382"/>
    <lineage>
        <taxon>Bacteria</taxon>
        <taxon>Bacillati</taxon>
        <taxon>Actinomycetota</taxon>
        <taxon>Actinomycetes</taxon>
        <taxon>Kitasatosporales</taxon>
        <taxon>Streptomycetaceae</taxon>
        <taxon>Actinacidiphila</taxon>
    </lineage>
</organism>
<dbReference type="InterPro" id="IPR001944">
    <property type="entry name" value="Glycoside_Hdrlase_35"/>
</dbReference>
<evidence type="ECO:0000256" key="3">
    <source>
        <dbReference type="ARBA" id="ARBA00023295"/>
    </source>
</evidence>
<dbReference type="Gene3D" id="2.60.120.260">
    <property type="entry name" value="Galactose-binding domain-like"/>
    <property type="match status" value="2"/>
</dbReference>
<feature type="domain" description="Beta-galactosidase galactose-binding" evidence="6">
    <location>
        <begin position="503"/>
        <end position="561"/>
    </location>
</feature>
<dbReference type="PRINTS" id="PR00742">
    <property type="entry name" value="GLHYDRLASE35"/>
</dbReference>
<dbReference type="PIRSF" id="PIRSF006336">
    <property type="entry name" value="B-gal"/>
    <property type="match status" value="1"/>
</dbReference>
<evidence type="ECO:0000313" key="7">
    <source>
        <dbReference type="EMBL" id="MBY8881519.1"/>
    </source>
</evidence>
<dbReference type="InterPro" id="IPR048913">
    <property type="entry name" value="BetaGal_gal-bd"/>
</dbReference>
<dbReference type="Pfam" id="PF01301">
    <property type="entry name" value="Glyco_hydro_35"/>
    <property type="match status" value="1"/>
</dbReference>
<evidence type="ECO:0000259" key="4">
    <source>
        <dbReference type="Pfam" id="PF01301"/>
    </source>
</evidence>
<sequence length="589" mass="63760">MPELRIDQEGFRLDGEAFRIISGALHYFRVHPGQWRDRLRKARLLGLNTVDTYVPWNLHEPRRGEFGADGGLDLARFLRLAAEEGLYVLLRPGPYICAEWEGGGLPSWLLAEPDMRLRSTDPRFLAAVDGFLARLLPLVAPFFGTRGGPVLAVQLENEFGAYGDDQPYLLRLAEMLRAHGVDVPLFTCDQPADLARGSVPGVLATANFGSRVDENLARLREHQPEGPLMCAEFWNGWFDRWGGPHASRAPESAAADLDRLLAAGASVNLYMFHGGTNFGFTSGANDKHTYRPTITSYDYGAPLDEAGDPAPTYAAFREVIARYAPVPDEPLPEPAKKLAQLGVRLPHRAGLLGQAAALGTAVRADRPLTLEELAATHGEGNGLGFVLYETDLDTPGPVLLHAPAVRDRAQVFVGGQPAGVLERESHEHALAFTVPAGGARLSVLVENQGRVNYGPAVHDRKGLLGPVTANGSALAGWTSRALPLDDLSGLAFEAAGAGPVVGPAFHRGEFDVTEPADTYLDVNGWTKGCAWVNGFALGRYWSRGPQRRLYVPGTALRAGRNELVLLELHATVRPTVDLRDTPDLGPTEE</sequence>
<dbReference type="EMBL" id="JAINZZ010000049">
    <property type="protein sequence ID" value="MBY8881519.1"/>
    <property type="molecule type" value="Genomic_DNA"/>
</dbReference>
<feature type="domain" description="Glycoside hydrolase 35 catalytic" evidence="4">
    <location>
        <begin position="11"/>
        <end position="322"/>
    </location>
</feature>
<dbReference type="Pfam" id="PF21467">
    <property type="entry name" value="BetaGal_gal-bd"/>
    <property type="match status" value="1"/>
</dbReference>
<evidence type="ECO:0000256" key="2">
    <source>
        <dbReference type="ARBA" id="ARBA00022801"/>
    </source>
</evidence>
<proteinExistence type="inferred from homology"/>
<dbReference type="Pfam" id="PF21317">
    <property type="entry name" value="BetaGal_ABD_1"/>
    <property type="match status" value="1"/>
</dbReference>
<comment type="similarity">
    <text evidence="1">Belongs to the glycosyl hydrolase 35 family.</text>
</comment>
<dbReference type="InterPro" id="IPR017853">
    <property type="entry name" value="GH"/>
</dbReference>
<keyword evidence="3" id="KW-0326">Glycosidase</keyword>
<dbReference type="InterPro" id="IPR026283">
    <property type="entry name" value="B-gal_1-like"/>
</dbReference>
<dbReference type="InterPro" id="IPR031330">
    <property type="entry name" value="Gly_Hdrlase_35_cat"/>
</dbReference>
<evidence type="ECO:0000313" key="8">
    <source>
        <dbReference type="Proteomes" id="UP000778578"/>
    </source>
</evidence>
<feature type="domain" description="Beta-galactosidase 1-like first all-beta" evidence="5">
    <location>
        <begin position="367"/>
        <end position="482"/>
    </location>
</feature>
<dbReference type="Proteomes" id="UP000778578">
    <property type="component" value="Unassembled WGS sequence"/>
</dbReference>
<dbReference type="InterPro" id="IPR008979">
    <property type="entry name" value="Galactose-bd-like_sf"/>
</dbReference>
<dbReference type="InterPro" id="IPR019801">
    <property type="entry name" value="Glyco_hydro_35_CS"/>
</dbReference>
<dbReference type="RefSeq" id="WP_222967476.1">
    <property type="nucleotide sequence ID" value="NZ_JAINZZ010000049.1"/>
</dbReference>
<keyword evidence="8" id="KW-1185">Reference proteome</keyword>
<keyword evidence="2" id="KW-0378">Hydrolase</keyword>
<reference evidence="7 8" key="1">
    <citation type="submission" date="2021-08" db="EMBL/GenBank/DDBJ databases">
        <title>WGS of actinomycetes from Thailand.</title>
        <authorList>
            <person name="Thawai C."/>
        </authorList>
    </citation>
    <scope>NUCLEOTIDE SEQUENCE [LARGE SCALE GENOMIC DNA]</scope>
    <source>
        <strain evidence="7 8">PLK6-54</strain>
    </source>
</reference>
<dbReference type="PANTHER" id="PTHR23421">
    <property type="entry name" value="BETA-GALACTOSIDASE RELATED"/>
    <property type="match status" value="1"/>
</dbReference>
<evidence type="ECO:0000259" key="5">
    <source>
        <dbReference type="Pfam" id="PF21317"/>
    </source>
</evidence>
<evidence type="ECO:0000259" key="6">
    <source>
        <dbReference type="Pfam" id="PF21467"/>
    </source>
</evidence>
<name>A0ABS7QIB1_9ACTN</name>
<evidence type="ECO:0000256" key="1">
    <source>
        <dbReference type="ARBA" id="ARBA00009809"/>
    </source>
</evidence>
<gene>
    <name evidence="7" type="ORF">K7862_28340</name>
</gene>
<dbReference type="Gene3D" id="3.20.20.80">
    <property type="entry name" value="Glycosidases"/>
    <property type="match status" value="1"/>
</dbReference>